<keyword evidence="1" id="KW-0472">Membrane</keyword>
<evidence type="ECO:0000256" key="1">
    <source>
        <dbReference type="SAM" id="Phobius"/>
    </source>
</evidence>
<feature type="transmembrane region" description="Helical" evidence="1">
    <location>
        <begin position="204"/>
        <end position="225"/>
    </location>
</feature>
<keyword evidence="1" id="KW-0812">Transmembrane</keyword>
<name>A0AAW8N4D5_PSEOX</name>
<evidence type="ECO:0000313" key="3">
    <source>
        <dbReference type="Proteomes" id="UP001262032"/>
    </source>
</evidence>
<evidence type="ECO:0000313" key="2">
    <source>
        <dbReference type="EMBL" id="MDR7162613.1"/>
    </source>
</evidence>
<comment type="caution">
    <text evidence="2">The sequence shown here is derived from an EMBL/GenBank/DDBJ whole genome shotgun (WGS) entry which is preliminary data.</text>
</comment>
<feature type="transmembrane region" description="Helical" evidence="1">
    <location>
        <begin position="93"/>
        <end position="116"/>
    </location>
</feature>
<feature type="transmembrane region" description="Helical" evidence="1">
    <location>
        <begin position="30"/>
        <end position="63"/>
    </location>
</feature>
<dbReference type="Proteomes" id="UP001262032">
    <property type="component" value="Unassembled WGS sequence"/>
</dbReference>
<accession>A0AAW8N4D5</accession>
<keyword evidence="1" id="KW-1133">Transmembrane helix</keyword>
<sequence>MSAVILAIPAPLLFDVITRASQGNTWKYAASVWVSLGLLVLVHRMNVAMKVLAVGTIVIMSVLNDTRGIIAMAATGVLVEILSRTGRTRVYRIAASLIGASVLAVASYQLAIAGALGSGIQRTMILQTQEGPMSLLRTARPESGGNFALVLSDPFRFIIDDRVTADQAAVIQNSFSQVGRDPNSLYVQSGVLKSAELHSVTADLWLHLGFAGLLLSVIFGLFFAYLGFRALSSHRMLAGAVTFVSLRGVWDLLFSPVSDLRFWPLYFLVGLAFLASERKLRASTG</sequence>
<protein>
    <submittedName>
        <fullName evidence="2">Uncharacterized protein</fullName>
    </submittedName>
</protein>
<gene>
    <name evidence="2" type="ORF">J2X12_000614</name>
</gene>
<proteinExistence type="predicted"/>
<dbReference type="AlphaFoldDB" id="A0AAW8N4D5"/>
<reference evidence="2" key="1">
    <citation type="submission" date="2023-07" db="EMBL/GenBank/DDBJ databases">
        <title>Sorghum-associated microbial communities from plants grown in Nebraska, USA.</title>
        <authorList>
            <person name="Schachtman D."/>
        </authorList>
    </citation>
    <scope>NUCLEOTIDE SEQUENCE</scope>
    <source>
        <strain evidence="2">BE261</strain>
    </source>
</reference>
<dbReference type="EMBL" id="JAVDWN010000001">
    <property type="protein sequence ID" value="MDR7162613.1"/>
    <property type="molecule type" value="Genomic_DNA"/>
</dbReference>
<organism evidence="2 3">
    <name type="scientific">Pseudarthrobacter oxydans</name>
    <name type="common">Arthrobacter oxydans</name>
    <dbReference type="NCBI Taxonomy" id="1671"/>
    <lineage>
        <taxon>Bacteria</taxon>
        <taxon>Bacillati</taxon>
        <taxon>Actinomycetota</taxon>
        <taxon>Actinomycetes</taxon>
        <taxon>Micrococcales</taxon>
        <taxon>Micrococcaceae</taxon>
        <taxon>Pseudarthrobacter</taxon>
    </lineage>
</organism>